<dbReference type="EMBL" id="LNXT01000021">
    <property type="protein sequence ID" value="KTC71537.1"/>
    <property type="molecule type" value="Genomic_DNA"/>
</dbReference>
<accession>A0A378I7W6</accession>
<proteinExistence type="predicted"/>
<gene>
    <name evidence="1" type="ORF">Lbir_1689</name>
    <name evidence="2" type="ORF">NCTC12437_00622</name>
</gene>
<organism evidence="2 4">
    <name type="scientific">Legionella birminghamensis</name>
    <dbReference type="NCBI Taxonomy" id="28083"/>
    <lineage>
        <taxon>Bacteria</taxon>
        <taxon>Pseudomonadati</taxon>
        <taxon>Pseudomonadota</taxon>
        <taxon>Gammaproteobacteria</taxon>
        <taxon>Legionellales</taxon>
        <taxon>Legionellaceae</taxon>
        <taxon>Legionella</taxon>
    </lineage>
</organism>
<evidence type="ECO:0000313" key="3">
    <source>
        <dbReference type="Proteomes" id="UP000054735"/>
    </source>
</evidence>
<dbReference type="Proteomes" id="UP000054735">
    <property type="component" value="Unassembled WGS sequence"/>
</dbReference>
<reference evidence="1 3" key="1">
    <citation type="submission" date="2015-11" db="EMBL/GenBank/DDBJ databases">
        <title>Genomic analysis of 38 Legionella species identifies large and diverse effector repertoires.</title>
        <authorList>
            <person name="Burstein D."/>
            <person name="Amaro F."/>
            <person name="Zusman T."/>
            <person name="Lifshitz Z."/>
            <person name="Cohen O."/>
            <person name="Gilbert J.A."/>
            <person name="Pupko T."/>
            <person name="Shuman H.A."/>
            <person name="Segal G."/>
        </authorList>
    </citation>
    <scope>NUCLEOTIDE SEQUENCE [LARGE SCALE GENOMIC DNA]</scope>
    <source>
        <strain evidence="1 3">CDC#1407-AL-14</strain>
    </source>
</reference>
<dbReference type="STRING" id="28083.Lbir_1689"/>
<name>A0A378I7W6_9GAMM</name>
<protein>
    <submittedName>
        <fullName evidence="2">Uncharacterized protein</fullName>
    </submittedName>
</protein>
<dbReference type="AlphaFoldDB" id="A0A378I7W6"/>
<dbReference type="RefSeq" id="WP_058523745.1">
    <property type="nucleotide sequence ID" value="NZ_CAAAHV010000019.1"/>
</dbReference>
<evidence type="ECO:0000313" key="2">
    <source>
        <dbReference type="EMBL" id="STX30855.1"/>
    </source>
</evidence>
<evidence type="ECO:0000313" key="4">
    <source>
        <dbReference type="Proteomes" id="UP000255066"/>
    </source>
</evidence>
<sequence>MSRNQAVPESQLLNYLFVKTILIVNHEAMNLLPLTVSLDCSPDYFNEQLTSLETEAREALTELRDMYMNALTTDRDRANKIKRIIDYFVLLHRDANAQIDFTRMTAVELQRVFNIQFF</sequence>
<evidence type="ECO:0000313" key="1">
    <source>
        <dbReference type="EMBL" id="KTC71537.1"/>
    </source>
</evidence>
<reference evidence="2 4" key="2">
    <citation type="submission" date="2018-06" db="EMBL/GenBank/DDBJ databases">
        <authorList>
            <consortium name="Pathogen Informatics"/>
            <person name="Doyle S."/>
        </authorList>
    </citation>
    <scope>NUCLEOTIDE SEQUENCE [LARGE SCALE GENOMIC DNA]</scope>
    <source>
        <strain evidence="2 4">NCTC12437</strain>
    </source>
</reference>
<dbReference type="Proteomes" id="UP000255066">
    <property type="component" value="Unassembled WGS sequence"/>
</dbReference>
<keyword evidence="3" id="KW-1185">Reference proteome</keyword>
<dbReference type="EMBL" id="UGNW01000001">
    <property type="protein sequence ID" value="STX30855.1"/>
    <property type="molecule type" value="Genomic_DNA"/>
</dbReference>